<evidence type="ECO:0000313" key="6">
    <source>
        <dbReference type="WBParaSite" id="Pan_g18029.t2"/>
    </source>
</evidence>
<evidence type="ECO:0000313" key="5">
    <source>
        <dbReference type="Proteomes" id="UP000492821"/>
    </source>
</evidence>
<keyword evidence="2 4" id="KW-1133">Transmembrane helix</keyword>
<comment type="subcellular location">
    <subcellularLocation>
        <location evidence="4">Membrane</location>
        <topology evidence="4">Multi-pass membrane protein</topology>
    </subcellularLocation>
</comment>
<organism evidence="5 6">
    <name type="scientific">Panagrellus redivivus</name>
    <name type="common">Microworm</name>
    <dbReference type="NCBI Taxonomy" id="6233"/>
    <lineage>
        <taxon>Eukaryota</taxon>
        <taxon>Metazoa</taxon>
        <taxon>Ecdysozoa</taxon>
        <taxon>Nematoda</taxon>
        <taxon>Chromadorea</taxon>
        <taxon>Rhabditida</taxon>
        <taxon>Tylenchina</taxon>
        <taxon>Panagrolaimomorpha</taxon>
        <taxon>Panagrolaimoidea</taxon>
        <taxon>Panagrolaimidae</taxon>
        <taxon>Panagrellus</taxon>
    </lineage>
</organism>
<evidence type="ECO:0000256" key="2">
    <source>
        <dbReference type="ARBA" id="ARBA00022989"/>
    </source>
</evidence>
<dbReference type="AlphaFoldDB" id="A0A7E4V972"/>
<evidence type="ECO:0000256" key="4">
    <source>
        <dbReference type="RuleBase" id="RU367022"/>
    </source>
</evidence>
<keyword evidence="1 4" id="KW-0812">Transmembrane</keyword>
<keyword evidence="4" id="KW-0187">Copper transport</keyword>
<keyword evidence="4" id="KW-0186">Copper</keyword>
<keyword evidence="3 4" id="KW-0472">Membrane</keyword>
<evidence type="ECO:0000256" key="1">
    <source>
        <dbReference type="ARBA" id="ARBA00022692"/>
    </source>
</evidence>
<reference evidence="5" key="1">
    <citation type="journal article" date="2013" name="Genetics">
        <title>The draft genome and transcriptome of Panagrellus redivivus are shaped by the harsh demands of a free-living lifestyle.</title>
        <authorList>
            <person name="Srinivasan J."/>
            <person name="Dillman A.R."/>
            <person name="Macchietto M.G."/>
            <person name="Heikkinen L."/>
            <person name="Lakso M."/>
            <person name="Fracchia K.M."/>
            <person name="Antoshechkin I."/>
            <person name="Mortazavi A."/>
            <person name="Wong G."/>
            <person name="Sternberg P.W."/>
        </authorList>
    </citation>
    <scope>NUCLEOTIDE SEQUENCE [LARGE SCALE GENOMIC DNA]</scope>
    <source>
        <strain evidence="5">MT8872</strain>
    </source>
</reference>
<keyword evidence="5" id="KW-1185">Reference proteome</keyword>
<name>A0A7E4V972_PANRE</name>
<dbReference type="GO" id="GO:0005375">
    <property type="term" value="F:copper ion transmembrane transporter activity"/>
    <property type="evidence" value="ECO:0007669"/>
    <property type="project" value="UniProtKB-UniRule"/>
</dbReference>
<keyword evidence="4" id="KW-0813">Transport</keyword>
<dbReference type="PANTHER" id="PTHR12483">
    <property type="entry name" value="SOLUTE CARRIER FAMILY 31 COPPER TRANSPORTERS"/>
    <property type="match status" value="1"/>
</dbReference>
<dbReference type="GO" id="GO:0016020">
    <property type="term" value="C:membrane"/>
    <property type="evidence" value="ECO:0007669"/>
    <property type="project" value="UniProtKB-SubCell"/>
</dbReference>
<sequence>MEDMDMSMPMTTAAPAAKRIKMWMYFHTEIADLVLFKEWRILTVKDMIWTCLGVIAFGIILEGIKFFRFYVEQKFKASLKVQQDAILNPSKTMYATLTFPSKKAYKKKLFSGHHLIQTILFGIQLVFSYVLMLVFMTFSLWLCIAVCVGLTIGYYFFGSREIVSTPVSLIKPIQENSAERIEDCCS</sequence>
<comment type="similarity">
    <text evidence="4">Belongs to the copper transporter (Ctr) (TC 1.A.56) family. SLC31A subfamily.</text>
</comment>
<dbReference type="PANTHER" id="PTHR12483:SF115">
    <property type="entry name" value="COPPER TRANSPORT PROTEIN"/>
    <property type="match status" value="1"/>
</dbReference>
<evidence type="ECO:0000256" key="3">
    <source>
        <dbReference type="ARBA" id="ARBA00023136"/>
    </source>
</evidence>
<accession>A0A7E4V972</accession>
<dbReference type="InterPro" id="IPR007274">
    <property type="entry name" value="Cop_transporter"/>
</dbReference>
<keyword evidence="4" id="KW-0406">Ion transport</keyword>
<dbReference type="Pfam" id="PF04145">
    <property type="entry name" value="Ctr"/>
    <property type="match status" value="1"/>
</dbReference>
<dbReference type="WBParaSite" id="Pan_g18029.t2">
    <property type="protein sequence ID" value="Pan_g18029.t2"/>
    <property type="gene ID" value="Pan_g18029"/>
</dbReference>
<feature type="transmembrane region" description="Helical" evidence="4">
    <location>
        <begin position="138"/>
        <end position="157"/>
    </location>
</feature>
<dbReference type="Proteomes" id="UP000492821">
    <property type="component" value="Unassembled WGS sequence"/>
</dbReference>
<protein>
    <recommendedName>
        <fullName evidence="4">Copper transport protein</fullName>
    </recommendedName>
</protein>
<proteinExistence type="inferred from homology"/>
<reference evidence="6" key="2">
    <citation type="submission" date="2020-10" db="UniProtKB">
        <authorList>
            <consortium name="WormBaseParasite"/>
        </authorList>
    </citation>
    <scope>IDENTIFICATION</scope>
</reference>
<feature type="transmembrane region" description="Helical" evidence="4">
    <location>
        <begin position="47"/>
        <end position="67"/>
    </location>
</feature>
<feature type="transmembrane region" description="Helical" evidence="4">
    <location>
        <begin position="112"/>
        <end position="132"/>
    </location>
</feature>